<keyword evidence="2" id="KW-1185">Reference proteome</keyword>
<gene>
    <name evidence="1" type="ORF">C7450_10868</name>
</gene>
<dbReference type="AlphaFoldDB" id="A0A2V3U1Z8"/>
<dbReference type="EMBL" id="QJJK01000008">
    <property type="protein sequence ID" value="PXW56319.1"/>
    <property type="molecule type" value="Genomic_DNA"/>
</dbReference>
<accession>A0A2V3U1Z8</accession>
<name>A0A2V3U1Z8_9HYPH</name>
<proteinExistence type="predicted"/>
<protein>
    <submittedName>
        <fullName evidence="1">Uncharacterized protein</fullName>
    </submittedName>
</protein>
<organism evidence="1 2">
    <name type="scientific">Chelatococcus asaccharovorans</name>
    <dbReference type="NCBI Taxonomy" id="28210"/>
    <lineage>
        <taxon>Bacteria</taxon>
        <taxon>Pseudomonadati</taxon>
        <taxon>Pseudomonadota</taxon>
        <taxon>Alphaproteobacteria</taxon>
        <taxon>Hyphomicrobiales</taxon>
        <taxon>Chelatococcaceae</taxon>
        <taxon>Chelatococcus</taxon>
    </lineage>
</organism>
<dbReference type="Proteomes" id="UP000248021">
    <property type="component" value="Unassembled WGS sequence"/>
</dbReference>
<evidence type="ECO:0000313" key="1">
    <source>
        <dbReference type="EMBL" id="PXW56319.1"/>
    </source>
</evidence>
<sequence>MVFEMVFEITLETALARAPDYCLIAASRD</sequence>
<evidence type="ECO:0000313" key="2">
    <source>
        <dbReference type="Proteomes" id="UP000248021"/>
    </source>
</evidence>
<reference evidence="1 2" key="1">
    <citation type="submission" date="2018-05" db="EMBL/GenBank/DDBJ databases">
        <title>Genomic Encyclopedia of Type Strains, Phase IV (KMG-IV): sequencing the most valuable type-strain genomes for metagenomic binning, comparative biology and taxonomic classification.</title>
        <authorList>
            <person name="Goeker M."/>
        </authorList>
    </citation>
    <scope>NUCLEOTIDE SEQUENCE [LARGE SCALE GENOMIC DNA]</scope>
    <source>
        <strain evidence="1 2">DSM 6462</strain>
    </source>
</reference>
<comment type="caution">
    <text evidence="1">The sequence shown here is derived from an EMBL/GenBank/DDBJ whole genome shotgun (WGS) entry which is preliminary data.</text>
</comment>